<evidence type="ECO:0000313" key="1">
    <source>
        <dbReference type="EMBL" id="WHY50276.1"/>
    </source>
</evidence>
<proteinExistence type="predicted"/>
<reference evidence="1" key="1">
    <citation type="submission" date="2023-05" db="EMBL/GenBank/DDBJ databases">
        <title>Comparative genomics of Bacillaceae isolates and their secondary metabolite potential.</title>
        <authorList>
            <person name="Song L."/>
            <person name="Nielsen L.J."/>
            <person name="Mohite O."/>
            <person name="Xu X."/>
            <person name="Weber T."/>
            <person name="Kovacs A.T."/>
        </authorList>
    </citation>
    <scope>NUCLEOTIDE SEQUENCE</scope>
    <source>
        <strain evidence="1">LY1</strain>
    </source>
</reference>
<gene>
    <name evidence="1" type="ORF">QNH24_18360</name>
</gene>
<dbReference type="Proteomes" id="UP001178322">
    <property type="component" value="Chromosome"/>
</dbReference>
<protein>
    <recommendedName>
        <fullName evidence="3">Helix-turn-helix domain-containing protein</fullName>
    </recommendedName>
</protein>
<accession>A0AAX3WUJ3</accession>
<dbReference type="AlphaFoldDB" id="A0AAX3WUJ3"/>
<dbReference type="EMBL" id="CP126101">
    <property type="protein sequence ID" value="WHY50276.1"/>
    <property type="molecule type" value="Genomic_DNA"/>
</dbReference>
<organism evidence="1 2">
    <name type="scientific">Lysinibacillus pakistanensis</name>
    <dbReference type="NCBI Taxonomy" id="759811"/>
    <lineage>
        <taxon>Bacteria</taxon>
        <taxon>Bacillati</taxon>
        <taxon>Bacillota</taxon>
        <taxon>Bacilli</taxon>
        <taxon>Bacillales</taxon>
        <taxon>Bacillaceae</taxon>
        <taxon>Lysinibacillus</taxon>
    </lineage>
</organism>
<sequence>MNAEMLEKRIEILQQIDALLPKCDCQTALESIKCPNCVEIAIHGQKLLGLVNLRNTSILDNENYSPVKSSKLALTKEKYLTLKKANKTDEQIAMICNVAPGTIRNWKKLNNIKTERMKGRRYNVR</sequence>
<dbReference type="RefSeq" id="WP_283868960.1">
    <property type="nucleotide sequence ID" value="NZ_CP126101.1"/>
</dbReference>
<evidence type="ECO:0008006" key="3">
    <source>
        <dbReference type="Google" id="ProtNLM"/>
    </source>
</evidence>
<name>A0AAX3WUJ3_9BACI</name>
<evidence type="ECO:0000313" key="2">
    <source>
        <dbReference type="Proteomes" id="UP001178322"/>
    </source>
</evidence>